<evidence type="ECO:0008006" key="3">
    <source>
        <dbReference type="Google" id="ProtNLM"/>
    </source>
</evidence>
<dbReference type="EMBL" id="AZHX01002820">
    <property type="protein sequence ID" value="ETW92690.1"/>
    <property type="molecule type" value="Genomic_DNA"/>
</dbReference>
<sequence>MAKLDYHNIEKDPDRCGGRATITGTRIRVCTILTCYREGMTVEEIVQQYPYLRPAEIHDALAYAYDHPDEIKADLAADDEAAV</sequence>
<name>W4L4T1_9BACT</name>
<reference evidence="1 2" key="1">
    <citation type="journal article" date="2014" name="Nature">
        <title>An environmental bacterial taxon with a large and distinct metabolic repertoire.</title>
        <authorList>
            <person name="Wilson M.C."/>
            <person name="Mori T."/>
            <person name="Ruckert C."/>
            <person name="Uria A.R."/>
            <person name="Helf M.J."/>
            <person name="Takada K."/>
            <person name="Gernert C."/>
            <person name="Steffens U.A."/>
            <person name="Heycke N."/>
            <person name="Schmitt S."/>
            <person name="Rinke C."/>
            <person name="Helfrich E.J."/>
            <person name="Brachmann A.O."/>
            <person name="Gurgui C."/>
            <person name="Wakimoto T."/>
            <person name="Kracht M."/>
            <person name="Crusemann M."/>
            <person name="Hentschel U."/>
            <person name="Abe I."/>
            <person name="Matsunaga S."/>
            <person name="Kalinowski J."/>
            <person name="Takeyama H."/>
            <person name="Piel J."/>
        </authorList>
    </citation>
    <scope>NUCLEOTIDE SEQUENCE [LARGE SCALE GENOMIC DNA]</scope>
    <source>
        <strain evidence="2">TSY2</strain>
    </source>
</reference>
<organism evidence="1 2">
    <name type="scientific">Candidatus Entotheonella gemina</name>
    <dbReference type="NCBI Taxonomy" id="1429439"/>
    <lineage>
        <taxon>Bacteria</taxon>
        <taxon>Pseudomonadati</taxon>
        <taxon>Nitrospinota/Tectimicrobiota group</taxon>
        <taxon>Candidatus Tectimicrobiota</taxon>
        <taxon>Candidatus Entotheonellia</taxon>
        <taxon>Candidatus Entotheonellales</taxon>
        <taxon>Candidatus Entotheonellaceae</taxon>
        <taxon>Candidatus Entotheonella</taxon>
    </lineage>
</organism>
<dbReference type="InterPro" id="IPR036388">
    <property type="entry name" value="WH-like_DNA-bd_sf"/>
</dbReference>
<dbReference type="PANTHER" id="PTHR34849">
    <property type="entry name" value="SSL5025 PROTEIN"/>
    <property type="match status" value="1"/>
</dbReference>
<accession>W4L4T1</accession>
<dbReference type="Proteomes" id="UP000019140">
    <property type="component" value="Unassembled WGS sequence"/>
</dbReference>
<evidence type="ECO:0000313" key="1">
    <source>
        <dbReference type="EMBL" id="ETW92690.1"/>
    </source>
</evidence>
<dbReference type="AlphaFoldDB" id="W4L4T1"/>
<proteinExistence type="predicted"/>
<dbReference type="HOGENOM" id="CLU_126005_0_1_7"/>
<keyword evidence="2" id="KW-1185">Reference proteome</keyword>
<evidence type="ECO:0000313" key="2">
    <source>
        <dbReference type="Proteomes" id="UP000019140"/>
    </source>
</evidence>
<protein>
    <recommendedName>
        <fullName evidence="3">Antitoxin</fullName>
    </recommendedName>
</protein>
<dbReference type="PANTHER" id="PTHR34849:SF3">
    <property type="entry name" value="SSR2962 PROTEIN"/>
    <property type="match status" value="1"/>
</dbReference>
<dbReference type="Gene3D" id="1.10.10.10">
    <property type="entry name" value="Winged helix-like DNA-binding domain superfamily/Winged helix DNA-binding domain"/>
    <property type="match status" value="1"/>
</dbReference>
<dbReference type="SUPFAM" id="SSF46689">
    <property type="entry name" value="Homeodomain-like"/>
    <property type="match status" value="1"/>
</dbReference>
<dbReference type="InterPro" id="IPR007367">
    <property type="entry name" value="DUF433"/>
</dbReference>
<dbReference type="Pfam" id="PF04255">
    <property type="entry name" value="DUF433"/>
    <property type="match status" value="1"/>
</dbReference>
<gene>
    <name evidence="1" type="ORF">ETSY2_52810</name>
</gene>
<comment type="caution">
    <text evidence="1">The sequence shown here is derived from an EMBL/GenBank/DDBJ whole genome shotgun (WGS) entry which is preliminary data.</text>
</comment>
<dbReference type="InterPro" id="IPR009057">
    <property type="entry name" value="Homeodomain-like_sf"/>
</dbReference>